<comment type="caution">
    <text evidence="3">The sequence shown here is derived from an EMBL/GenBank/DDBJ whole genome shotgun (WGS) entry which is preliminary data.</text>
</comment>
<organism evidence="3 4">
    <name type="scientific">Archangium lansingense</name>
    <dbReference type="NCBI Taxonomy" id="2995310"/>
    <lineage>
        <taxon>Bacteria</taxon>
        <taxon>Pseudomonadati</taxon>
        <taxon>Myxococcota</taxon>
        <taxon>Myxococcia</taxon>
        <taxon>Myxococcales</taxon>
        <taxon>Cystobacterineae</taxon>
        <taxon>Archangiaceae</taxon>
        <taxon>Archangium</taxon>
    </lineage>
</organism>
<evidence type="ECO:0000313" key="4">
    <source>
        <dbReference type="Proteomes" id="UP001207654"/>
    </source>
</evidence>
<proteinExistence type="predicted"/>
<dbReference type="EMBL" id="JAPNKA010000001">
    <property type="protein sequence ID" value="MCY1082142.1"/>
    <property type="molecule type" value="Genomic_DNA"/>
</dbReference>
<feature type="transmembrane region" description="Helical" evidence="2">
    <location>
        <begin position="35"/>
        <end position="54"/>
    </location>
</feature>
<gene>
    <name evidence="3" type="ORF">OV287_47635</name>
</gene>
<keyword evidence="2" id="KW-0812">Transmembrane</keyword>
<keyword evidence="2" id="KW-1133">Transmembrane helix</keyword>
<evidence type="ECO:0000256" key="1">
    <source>
        <dbReference type="SAM" id="MobiDB-lite"/>
    </source>
</evidence>
<name>A0ABT4AKB5_9BACT</name>
<reference evidence="3 4" key="1">
    <citation type="submission" date="2022-11" db="EMBL/GenBank/DDBJ databases">
        <title>Minimal conservation of predation-associated metabolite biosynthetic gene clusters underscores biosynthetic potential of Myxococcota including descriptions for ten novel species: Archangium lansinium sp. nov., Myxococcus landrumus sp. nov., Nannocystis bai.</title>
        <authorList>
            <person name="Ahearne A."/>
            <person name="Stevens C."/>
            <person name="Phillips K."/>
        </authorList>
    </citation>
    <scope>NUCLEOTIDE SEQUENCE [LARGE SCALE GENOMIC DNA]</scope>
    <source>
        <strain evidence="3 4">MIWBW</strain>
    </source>
</reference>
<keyword evidence="4" id="KW-1185">Reference proteome</keyword>
<dbReference type="Proteomes" id="UP001207654">
    <property type="component" value="Unassembled WGS sequence"/>
</dbReference>
<evidence type="ECO:0008006" key="5">
    <source>
        <dbReference type="Google" id="ProtNLM"/>
    </source>
</evidence>
<evidence type="ECO:0000256" key="2">
    <source>
        <dbReference type="SAM" id="Phobius"/>
    </source>
</evidence>
<dbReference type="RefSeq" id="WP_267540718.1">
    <property type="nucleotide sequence ID" value="NZ_JAPNKA010000001.1"/>
</dbReference>
<accession>A0ABT4AKB5</accession>
<evidence type="ECO:0000313" key="3">
    <source>
        <dbReference type="EMBL" id="MCY1082142.1"/>
    </source>
</evidence>
<feature type="region of interest" description="Disordered" evidence="1">
    <location>
        <begin position="1"/>
        <end position="21"/>
    </location>
</feature>
<keyword evidence="2" id="KW-0472">Membrane</keyword>
<sequence>MKDDRKRLMPEILPGPGPVVSSTSVRQRVLRHMKLLIATGAATTTLAACPYGVVDPLPPPARCRTTGSVLEDLRVEVRPSAPGGEVVVELHLDEGGEPVDVPSPSGRGLG</sequence>
<protein>
    <recommendedName>
        <fullName evidence="5">Lipoprotein</fullName>
    </recommendedName>
</protein>